<accession>A0A4Q9GIR7</accession>
<dbReference type="Pfam" id="PF07811">
    <property type="entry name" value="TadE"/>
    <property type="match status" value="1"/>
</dbReference>
<protein>
    <submittedName>
        <fullName evidence="3">Pilus assembly protein</fullName>
    </submittedName>
</protein>
<dbReference type="InterPro" id="IPR012495">
    <property type="entry name" value="TadE-like_dom"/>
</dbReference>
<evidence type="ECO:0000259" key="2">
    <source>
        <dbReference type="Pfam" id="PF07811"/>
    </source>
</evidence>
<dbReference type="EMBL" id="SIUB01000002">
    <property type="protein sequence ID" value="TBN54149.1"/>
    <property type="molecule type" value="Genomic_DNA"/>
</dbReference>
<comment type="caution">
    <text evidence="3">The sequence shown here is derived from an EMBL/GenBank/DDBJ whole genome shotgun (WGS) entry which is preliminary data.</text>
</comment>
<keyword evidence="1" id="KW-1133">Transmembrane helix</keyword>
<gene>
    <name evidence="3" type="ORF">EYR15_04645</name>
</gene>
<keyword evidence="4" id="KW-1185">Reference proteome</keyword>
<evidence type="ECO:0000313" key="3">
    <source>
        <dbReference type="EMBL" id="TBN54149.1"/>
    </source>
</evidence>
<proteinExistence type="predicted"/>
<reference evidence="3 4" key="1">
    <citation type="submission" date="2019-02" db="EMBL/GenBank/DDBJ databases">
        <title>Hansschlegelia quercus sp. nov., a novel methylotrophic bacterium from buds of oak (Quercus robur L.).</title>
        <authorList>
            <person name="Agafonova N.V."/>
            <person name="Kaparullina E.N."/>
            <person name="Grouzdev D.S."/>
            <person name="Doronina N.V."/>
        </authorList>
    </citation>
    <scope>NUCLEOTIDE SEQUENCE [LARGE SCALE GENOMIC DNA]</scope>
    <source>
        <strain evidence="3 4">Dub</strain>
    </source>
</reference>
<keyword evidence="1" id="KW-0812">Transmembrane</keyword>
<sequence>MLKGLRRRFKAEEDGVTAVEFALIAPVLMFFIMGICEMGLMAGAQNILDGAAFAASRAGKTGYVATSKTQQQMITAAVTKIVGSYLNPSKIVVTSLSYSDFSNVGQPEPYTDTNKNGKRDAGESFIDVNGNGAWDSDQGKSGYGAAGEIVLYTLTYNWSLFTPMMSKLVGSGGIVPLKARVVVRNEPYG</sequence>
<organism evidence="3 4">
    <name type="scientific">Hansschlegelia quercus</name>
    <dbReference type="NCBI Taxonomy" id="2528245"/>
    <lineage>
        <taxon>Bacteria</taxon>
        <taxon>Pseudomonadati</taxon>
        <taxon>Pseudomonadota</taxon>
        <taxon>Alphaproteobacteria</taxon>
        <taxon>Hyphomicrobiales</taxon>
        <taxon>Methylopilaceae</taxon>
        <taxon>Hansschlegelia</taxon>
    </lineage>
</organism>
<evidence type="ECO:0000256" key="1">
    <source>
        <dbReference type="SAM" id="Phobius"/>
    </source>
</evidence>
<dbReference type="Proteomes" id="UP000291613">
    <property type="component" value="Unassembled WGS sequence"/>
</dbReference>
<dbReference type="OrthoDB" id="7349713at2"/>
<feature type="transmembrane region" description="Helical" evidence="1">
    <location>
        <begin position="21"/>
        <end position="42"/>
    </location>
</feature>
<keyword evidence="1" id="KW-0472">Membrane</keyword>
<feature type="domain" description="TadE-like" evidence="2">
    <location>
        <begin position="15"/>
        <end position="57"/>
    </location>
</feature>
<dbReference type="AlphaFoldDB" id="A0A4Q9GIR7"/>
<evidence type="ECO:0000313" key="4">
    <source>
        <dbReference type="Proteomes" id="UP000291613"/>
    </source>
</evidence>
<name>A0A4Q9GIR7_9HYPH</name>